<name>A0ABV2TJ26_9RHOO</name>
<evidence type="ECO:0000313" key="1">
    <source>
        <dbReference type="EMBL" id="MET7013919.1"/>
    </source>
</evidence>
<reference evidence="1 2" key="1">
    <citation type="submission" date="2024-07" db="EMBL/GenBank/DDBJ databases">
        <title>Uliginosibacterium flavum JJ3220;KACC:17644.</title>
        <authorList>
            <person name="Kim M.K."/>
        </authorList>
    </citation>
    <scope>NUCLEOTIDE SEQUENCE [LARGE SCALE GENOMIC DNA]</scope>
    <source>
        <strain evidence="1 2">KACC:17644</strain>
    </source>
</reference>
<evidence type="ECO:0000313" key="2">
    <source>
        <dbReference type="Proteomes" id="UP001549691"/>
    </source>
</evidence>
<proteinExistence type="predicted"/>
<dbReference type="EMBL" id="JBEWZI010000006">
    <property type="protein sequence ID" value="MET7013919.1"/>
    <property type="molecule type" value="Genomic_DNA"/>
</dbReference>
<protein>
    <submittedName>
        <fullName evidence="1">Uncharacterized protein</fullName>
    </submittedName>
</protein>
<sequence>MHAPSARKILQDQPLTGPNIRSIMRRIFPKRNDYVSDITLFEELLPELARFEITTRGQLKRLLTKYRRALLTDDRSPLSSVEQKYYCEWFGAEHTKNAIKRQYWFGYPALVRNALESKFGEQAEVWSDEPESLLST</sequence>
<keyword evidence="2" id="KW-1185">Reference proteome</keyword>
<organism evidence="1 2">
    <name type="scientific">Uliginosibacterium flavum</name>
    <dbReference type="NCBI Taxonomy" id="1396831"/>
    <lineage>
        <taxon>Bacteria</taxon>
        <taxon>Pseudomonadati</taxon>
        <taxon>Pseudomonadota</taxon>
        <taxon>Betaproteobacteria</taxon>
        <taxon>Rhodocyclales</taxon>
        <taxon>Zoogloeaceae</taxon>
        <taxon>Uliginosibacterium</taxon>
    </lineage>
</organism>
<dbReference type="RefSeq" id="WP_354600382.1">
    <property type="nucleotide sequence ID" value="NZ_JBEWZI010000006.1"/>
</dbReference>
<gene>
    <name evidence="1" type="ORF">ABXR19_06940</name>
</gene>
<accession>A0ABV2TJ26</accession>
<dbReference type="Proteomes" id="UP001549691">
    <property type="component" value="Unassembled WGS sequence"/>
</dbReference>
<comment type="caution">
    <text evidence="1">The sequence shown here is derived from an EMBL/GenBank/DDBJ whole genome shotgun (WGS) entry which is preliminary data.</text>
</comment>